<dbReference type="Proteomes" id="UP000504607">
    <property type="component" value="Chromosome 6"/>
</dbReference>
<gene>
    <name evidence="6" type="primary">LOC105046552</name>
</gene>
<dbReference type="InterPro" id="IPR036638">
    <property type="entry name" value="HLH_DNA-bd_sf"/>
</dbReference>
<organism evidence="5 6">
    <name type="scientific">Elaeis guineensis var. tenera</name>
    <name type="common">Oil palm</name>
    <dbReference type="NCBI Taxonomy" id="51953"/>
    <lineage>
        <taxon>Eukaryota</taxon>
        <taxon>Viridiplantae</taxon>
        <taxon>Streptophyta</taxon>
        <taxon>Embryophyta</taxon>
        <taxon>Tracheophyta</taxon>
        <taxon>Spermatophyta</taxon>
        <taxon>Magnoliopsida</taxon>
        <taxon>Liliopsida</taxon>
        <taxon>Arecaceae</taxon>
        <taxon>Arecoideae</taxon>
        <taxon>Cocoseae</taxon>
        <taxon>Elaeidinae</taxon>
        <taxon>Elaeis</taxon>
    </lineage>
</organism>
<dbReference type="AlphaFoldDB" id="A0A8N4EXD6"/>
<evidence type="ECO:0000256" key="2">
    <source>
        <dbReference type="ARBA" id="ARBA00023015"/>
    </source>
</evidence>
<keyword evidence="2" id="KW-0805">Transcription regulation</keyword>
<evidence type="ECO:0000259" key="4">
    <source>
        <dbReference type="PROSITE" id="PS50888"/>
    </source>
</evidence>
<dbReference type="OrthoDB" id="642552at2759"/>
<dbReference type="RefSeq" id="XP_029120820.1">
    <property type="nucleotide sequence ID" value="XM_029264987.1"/>
</dbReference>
<keyword evidence="3" id="KW-0804">Transcription</keyword>
<accession>A0A8N4EXD6</accession>
<reference evidence="6" key="1">
    <citation type="submission" date="2025-08" db="UniProtKB">
        <authorList>
            <consortium name="RefSeq"/>
        </authorList>
    </citation>
    <scope>IDENTIFICATION</scope>
</reference>
<keyword evidence="5" id="KW-1185">Reference proteome</keyword>
<protein>
    <submittedName>
        <fullName evidence="6">Transcription factor BHLH148 isoform X1</fullName>
    </submittedName>
</protein>
<dbReference type="Pfam" id="PF00010">
    <property type="entry name" value="HLH"/>
    <property type="match status" value="1"/>
</dbReference>
<sequence length="305" mass="34626">MDPFPFRLQGDDEYQEYLNLAFSPPLSFDLLPAISNPQLPPQSAFVDYTTFNGETSSQSSGCRQQQTGGRNIHRRVIGFLRTIPMATRQESFRDVPEASKEFRHLMRERERRERLSQGYADLRHMLCTRSKGDKNSVIQAAAAYLQELKGARDVLRKCNEELEEMVAVNRRMVEGATIKLRVMNPSSTIDSLIGALQRIREMELEVASIEANLCSQELSAVVNLKSKEITTHHLLICCQEYKVGQAAKRKRQQTENRILLHKEGSRAKTMKGGVLKLWRNDVQDSGGKKPETMAHGNLELFCGTK</sequence>
<dbReference type="PANTHER" id="PTHR46665">
    <property type="entry name" value="TRANSCRIPTION FACTOR BHLH041-RELATED-RELATED"/>
    <property type="match status" value="1"/>
</dbReference>
<dbReference type="GO" id="GO:0046983">
    <property type="term" value="F:protein dimerization activity"/>
    <property type="evidence" value="ECO:0007669"/>
    <property type="project" value="InterPro"/>
</dbReference>
<dbReference type="InterPro" id="IPR011598">
    <property type="entry name" value="bHLH_dom"/>
</dbReference>
<dbReference type="InterPro" id="IPR044658">
    <property type="entry name" value="bHLH92/bHLH041-like"/>
</dbReference>
<dbReference type="PANTHER" id="PTHR46665:SF6">
    <property type="entry name" value="TRANSCRIPTION FACTOR BHLH92"/>
    <property type="match status" value="1"/>
</dbReference>
<dbReference type="PROSITE" id="PS50888">
    <property type="entry name" value="BHLH"/>
    <property type="match status" value="1"/>
</dbReference>
<evidence type="ECO:0000256" key="1">
    <source>
        <dbReference type="ARBA" id="ARBA00005510"/>
    </source>
</evidence>
<dbReference type="Gene3D" id="4.10.280.10">
    <property type="entry name" value="Helix-loop-helix DNA-binding domain"/>
    <property type="match status" value="1"/>
</dbReference>
<name>A0A8N4EXD6_ELAGV</name>
<evidence type="ECO:0000313" key="5">
    <source>
        <dbReference type="Proteomes" id="UP000504607"/>
    </source>
</evidence>
<dbReference type="SUPFAM" id="SSF47459">
    <property type="entry name" value="HLH, helix-loop-helix DNA-binding domain"/>
    <property type="match status" value="1"/>
</dbReference>
<proteinExistence type="inferred from homology"/>
<comment type="similarity">
    <text evidence="1">Belongs to the bHLH protein family.</text>
</comment>
<dbReference type="SMART" id="SM00353">
    <property type="entry name" value="HLH"/>
    <property type="match status" value="1"/>
</dbReference>
<evidence type="ECO:0000256" key="3">
    <source>
        <dbReference type="ARBA" id="ARBA00023163"/>
    </source>
</evidence>
<feature type="domain" description="BHLH" evidence="4">
    <location>
        <begin position="99"/>
        <end position="148"/>
    </location>
</feature>
<evidence type="ECO:0000313" key="6">
    <source>
        <dbReference type="RefSeq" id="XP_029120820.1"/>
    </source>
</evidence>